<dbReference type="GeneID" id="17306240"/>
<dbReference type="KEGG" id="gtt:GUITHDRAFT_104544"/>
<gene>
    <name evidence="4" type="ORF">GUITHDRAFT_104544</name>
</gene>
<dbReference type="AlphaFoldDB" id="L1JMT4"/>
<accession>L1JMT4</accession>
<dbReference type="eggNOG" id="ENOG502SI4E">
    <property type="taxonomic scope" value="Eukaryota"/>
</dbReference>
<dbReference type="EMBL" id="JH992981">
    <property type="protein sequence ID" value="EKX49584.1"/>
    <property type="molecule type" value="Genomic_DNA"/>
</dbReference>
<dbReference type="OrthoDB" id="128538at2759"/>
<evidence type="ECO:0000313" key="5">
    <source>
        <dbReference type="EnsemblProtists" id="EKX49584"/>
    </source>
</evidence>
<reference evidence="4 6" key="1">
    <citation type="journal article" date="2012" name="Nature">
        <title>Algal genomes reveal evolutionary mosaicism and the fate of nucleomorphs.</title>
        <authorList>
            <consortium name="DOE Joint Genome Institute"/>
            <person name="Curtis B.A."/>
            <person name="Tanifuji G."/>
            <person name="Burki F."/>
            <person name="Gruber A."/>
            <person name="Irimia M."/>
            <person name="Maruyama S."/>
            <person name="Arias M.C."/>
            <person name="Ball S.G."/>
            <person name="Gile G.H."/>
            <person name="Hirakawa Y."/>
            <person name="Hopkins J.F."/>
            <person name="Kuo A."/>
            <person name="Rensing S.A."/>
            <person name="Schmutz J."/>
            <person name="Symeonidi A."/>
            <person name="Elias M."/>
            <person name="Eveleigh R.J."/>
            <person name="Herman E.K."/>
            <person name="Klute M.J."/>
            <person name="Nakayama T."/>
            <person name="Obornik M."/>
            <person name="Reyes-Prieto A."/>
            <person name="Armbrust E.V."/>
            <person name="Aves S.J."/>
            <person name="Beiko R.G."/>
            <person name="Coutinho P."/>
            <person name="Dacks J.B."/>
            <person name="Durnford D.G."/>
            <person name="Fast N.M."/>
            <person name="Green B.R."/>
            <person name="Grisdale C.J."/>
            <person name="Hempel F."/>
            <person name="Henrissat B."/>
            <person name="Hoppner M.P."/>
            <person name="Ishida K."/>
            <person name="Kim E."/>
            <person name="Koreny L."/>
            <person name="Kroth P.G."/>
            <person name="Liu Y."/>
            <person name="Malik S.B."/>
            <person name="Maier U.G."/>
            <person name="McRose D."/>
            <person name="Mock T."/>
            <person name="Neilson J.A."/>
            <person name="Onodera N.T."/>
            <person name="Poole A.M."/>
            <person name="Pritham E.J."/>
            <person name="Richards T.A."/>
            <person name="Rocap G."/>
            <person name="Roy S.W."/>
            <person name="Sarai C."/>
            <person name="Schaack S."/>
            <person name="Shirato S."/>
            <person name="Slamovits C.H."/>
            <person name="Spencer D.F."/>
            <person name="Suzuki S."/>
            <person name="Worden A.Z."/>
            <person name="Zauner S."/>
            <person name="Barry K."/>
            <person name="Bell C."/>
            <person name="Bharti A.K."/>
            <person name="Crow J.A."/>
            <person name="Grimwood J."/>
            <person name="Kramer R."/>
            <person name="Lindquist E."/>
            <person name="Lucas S."/>
            <person name="Salamov A."/>
            <person name="McFadden G.I."/>
            <person name="Lane C.E."/>
            <person name="Keeling P.J."/>
            <person name="Gray M.W."/>
            <person name="Grigoriev I.V."/>
            <person name="Archibald J.M."/>
        </authorList>
    </citation>
    <scope>NUCLEOTIDE SEQUENCE</scope>
    <source>
        <strain evidence="4 6">CCMP2712</strain>
    </source>
</reference>
<reference evidence="6" key="2">
    <citation type="submission" date="2012-11" db="EMBL/GenBank/DDBJ databases">
        <authorList>
            <person name="Kuo A."/>
            <person name="Curtis B.A."/>
            <person name="Tanifuji G."/>
            <person name="Burki F."/>
            <person name="Gruber A."/>
            <person name="Irimia M."/>
            <person name="Maruyama S."/>
            <person name="Arias M.C."/>
            <person name="Ball S.G."/>
            <person name="Gile G.H."/>
            <person name="Hirakawa Y."/>
            <person name="Hopkins J.F."/>
            <person name="Rensing S.A."/>
            <person name="Schmutz J."/>
            <person name="Symeonidi A."/>
            <person name="Elias M."/>
            <person name="Eveleigh R.J."/>
            <person name="Herman E.K."/>
            <person name="Klute M.J."/>
            <person name="Nakayama T."/>
            <person name="Obornik M."/>
            <person name="Reyes-Prieto A."/>
            <person name="Armbrust E.V."/>
            <person name="Aves S.J."/>
            <person name="Beiko R.G."/>
            <person name="Coutinho P."/>
            <person name="Dacks J.B."/>
            <person name="Durnford D.G."/>
            <person name="Fast N.M."/>
            <person name="Green B.R."/>
            <person name="Grisdale C."/>
            <person name="Hempe F."/>
            <person name="Henrissat B."/>
            <person name="Hoppner M.P."/>
            <person name="Ishida K.-I."/>
            <person name="Kim E."/>
            <person name="Koreny L."/>
            <person name="Kroth P.G."/>
            <person name="Liu Y."/>
            <person name="Malik S.-B."/>
            <person name="Maier U.G."/>
            <person name="McRose D."/>
            <person name="Mock T."/>
            <person name="Neilson J.A."/>
            <person name="Onodera N.T."/>
            <person name="Poole A.M."/>
            <person name="Pritham E.J."/>
            <person name="Richards T.A."/>
            <person name="Rocap G."/>
            <person name="Roy S.W."/>
            <person name="Sarai C."/>
            <person name="Schaack S."/>
            <person name="Shirato S."/>
            <person name="Slamovits C.H."/>
            <person name="Spencer D.F."/>
            <person name="Suzuki S."/>
            <person name="Worden A.Z."/>
            <person name="Zauner S."/>
            <person name="Barry K."/>
            <person name="Bell C."/>
            <person name="Bharti A.K."/>
            <person name="Crow J.A."/>
            <person name="Grimwood J."/>
            <person name="Kramer R."/>
            <person name="Lindquist E."/>
            <person name="Lucas S."/>
            <person name="Salamov A."/>
            <person name="McFadden G.I."/>
            <person name="Lane C.E."/>
            <person name="Keeling P.J."/>
            <person name="Gray M.W."/>
            <person name="Grigoriev I.V."/>
            <person name="Archibald J.M."/>
        </authorList>
    </citation>
    <scope>NUCLEOTIDE SEQUENCE</scope>
    <source>
        <strain evidence="6">CCMP2712</strain>
    </source>
</reference>
<feature type="region of interest" description="Disordered" evidence="3">
    <location>
        <begin position="1"/>
        <end position="21"/>
    </location>
</feature>
<name>L1JMT4_GUITC</name>
<organism evidence="4">
    <name type="scientific">Guillardia theta (strain CCMP2712)</name>
    <name type="common">Cryptophyte</name>
    <dbReference type="NCBI Taxonomy" id="905079"/>
    <lineage>
        <taxon>Eukaryota</taxon>
        <taxon>Cryptophyceae</taxon>
        <taxon>Pyrenomonadales</taxon>
        <taxon>Geminigeraceae</taxon>
        <taxon>Guillardia</taxon>
    </lineage>
</organism>
<keyword evidence="6" id="KW-1185">Reference proteome</keyword>
<evidence type="ECO:0000313" key="4">
    <source>
        <dbReference type="EMBL" id="EKX49584.1"/>
    </source>
</evidence>
<sequence>MAKRVRELEEEETSSAVEQEARGVQTKVIQTDQVITAAEQEIKGVVDEIKGVVDEIKGVEDEINGVVEKINGVEDEIKGVVDEIKGVDQTMAAVEQEISQAQDPNMKPVLIMKQTKLEGEKQQLAAREKRLRGDKRQLGVRERQLRVKERQLRDDKAKLRDKEAKLREEMKEKKQAAFTWTESEARLDGMGFCKEEKYFRLDCSYLWGTNVNSGEHLLLYCRKAFLEQFRFLQEQVLEHGALGWIQGSPGTGKTTTTLSFCMKLDRNEWSFKCIRLKARSNTCVVEVTGNKRRTCSFAKESEGKQMTLLLEGLSDGKRSLVVLDGYLTHQESHMRALVACIRWRDADRQNRRLVVVTSMASRGKVYDEEDRELRLKEHIVPSWRIDEYLEAVQFDEFYNKVAPTLEMNATGEALGFKMTTRPRSKEERVRHKHYLAGGSCRYMFDMTAAEVLRSLDVALLCAPNLQDLFRGHVGASSGDMTNRLIATMVTQEKVVRFPVSKYVASNLAASAGAVDMLRRMLTAFRGLRAMHGYLLEMLFFEEVRRDLSITYRGSSEPEVLKACNLVVIFDPSQDTDSLPHTRVCLKPISEFQGGWDAIIVDQDDKVVQFFQLTVAKDHSLKLSYFLTALKALGIPAGEIWTIRIVFVVPPEDGMLFRIASVKDEGALEQYMWKKGEERSMVQVASIDFNRGFVG</sequence>
<dbReference type="EnsemblProtists" id="EKX49584">
    <property type="protein sequence ID" value="EKX49584"/>
    <property type="gene ID" value="GUITHDRAFT_104544"/>
</dbReference>
<dbReference type="SUPFAM" id="SSF52540">
    <property type="entry name" value="P-loop containing nucleoside triphosphate hydrolases"/>
    <property type="match status" value="1"/>
</dbReference>
<evidence type="ECO:0000256" key="2">
    <source>
        <dbReference type="SAM" id="Coils"/>
    </source>
</evidence>
<keyword evidence="2" id="KW-0175">Coiled coil</keyword>
<comment type="subcellular location">
    <subcellularLocation>
        <location evidence="1">Plastid</location>
        <location evidence="1">Chloroplast</location>
    </subcellularLocation>
</comment>
<dbReference type="HOGENOM" id="CLU_016639_1_1_1"/>
<evidence type="ECO:0000313" key="6">
    <source>
        <dbReference type="Proteomes" id="UP000011087"/>
    </source>
</evidence>
<reference evidence="5" key="3">
    <citation type="submission" date="2016-03" db="UniProtKB">
        <authorList>
            <consortium name="EnsemblProtists"/>
        </authorList>
    </citation>
    <scope>IDENTIFICATION</scope>
</reference>
<proteinExistence type="predicted"/>
<dbReference type="RefSeq" id="XP_005836564.1">
    <property type="nucleotide sequence ID" value="XM_005836507.1"/>
</dbReference>
<evidence type="ECO:0000256" key="3">
    <source>
        <dbReference type="SAM" id="MobiDB-lite"/>
    </source>
</evidence>
<protein>
    <submittedName>
        <fullName evidence="4 5">Uncharacterized protein</fullName>
    </submittedName>
</protein>
<dbReference type="Gene3D" id="3.40.50.300">
    <property type="entry name" value="P-loop containing nucleotide triphosphate hydrolases"/>
    <property type="match status" value="1"/>
</dbReference>
<evidence type="ECO:0000256" key="1">
    <source>
        <dbReference type="ARBA" id="ARBA00004229"/>
    </source>
</evidence>
<dbReference type="GO" id="GO:0009507">
    <property type="term" value="C:chloroplast"/>
    <property type="evidence" value="ECO:0007669"/>
    <property type="project" value="UniProtKB-SubCell"/>
</dbReference>
<dbReference type="Proteomes" id="UP000011087">
    <property type="component" value="Unassembled WGS sequence"/>
</dbReference>
<feature type="coiled-coil region" evidence="2">
    <location>
        <begin position="142"/>
        <end position="176"/>
    </location>
</feature>
<dbReference type="InterPro" id="IPR027417">
    <property type="entry name" value="P-loop_NTPase"/>
</dbReference>
<dbReference type="PaxDb" id="55529-EKX49584"/>